<dbReference type="EMBL" id="GBHO01037880">
    <property type="protein sequence ID" value="JAG05724.1"/>
    <property type="molecule type" value="Transcribed_RNA"/>
</dbReference>
<reference evidence="1" key="2">
    <citation type="submission" date="2014-07" db="EMBL/GenBank/DDBJ databases">
        <authorList>
            <person name="Hull J."/>
        </authorList>
    </citation>
    <scope>NUCLEOTIDE SEQUENCE</scope>
</reference>
<feature type="non-terminal residue" evidence="1">
    <location>
        <position position="121"/>
    </location>
</feature>
<reference evidence="1" key="1">
    <citation type="journal article" date="2014" name="PLoS ONE">
        <title>Transcriptome-Based Identification of ABC Transporters in the Western Tarnished Plant Bug Lygus hesperus.</title>
        <authorList>
            <person name="Hull J.J."/>
            <person name="Chaney K."/>
            <person name="Geib S.M."/>
            <person name="Fabrick J.A."/>
            <person name="Brent C.S."/>
            <person name="Walsh D."/>
            <person name="Lavine L.C."/>
        </authorList>
    </citation>
    <scope>NUCLEOTIDE SEQUENCE</scope>
</reference>
<accession>A0A0A9WD72</accession>
<organism evidence="1">
    <name type="scientific">Lygus hesperus</name>
    <name type="common">Western plant bug</name>
    <dbReference type="NCBI Taxonomy" id="30085"/>
    <lineage>
        <taxon>Eukaryota</taxon>
        <taxon>Metazoa</taxon>
        <taxon>Ecdysozoa</taxon>
        <taxon>Arthropoda</taxon>
        <taxon>Hexapoda</taxon>
        <taxon>Insecta</taxon>
        <taxon>Pterygota</taxon>
        <taxon>Neoptera</taxon>
        <taxon>Paraneoptera</taxon>
        <taxon>Hemiptera</taxon>
        <taxon>Heteroptera</taxon>
        <taxon>Panheteroptera</taxon>
        <taxon>Cimicomorpha</taxon>
        <taxon>Miridae</taxon>
        <taxon>Mirini</taxon>
        <taxon>Lygus</taxon>
    </lineage>
</organism>
<gene>
    <name evidence="1" type="primary">zpr1</name>
    <name evidence="1" type="ORF">CM83_47287</name>
</gene>
<evidence type="ECO:0000313" key="1">
    <source>
        <dbReference type="EMBL" id="JAG05724.1"/>
    </source>
</evidence>
<sequence>SFELADPTFWKPGQIDFLLGADLFMDIWTGAVTTIEGFQAKLLSSVFGHVVMGKVQEATLPNNSVTSLLSLEPQDNLTLQLQKFWEIENPLPSRPDTNPEDDECEVHFSSTHYRLPEGRYV</sequence>
<feature type="non-terminal residue" evidence="1">
    <location>
        <position position="1"/>
    </location>
</feature>
<dbReference type="AlphaFoldDB" id="A0A0A9WD72"/>
<name>A0A0A9WD72_LYGHE</name>
<protein>
    <submittedName>
        <fullName evidence="1">Zinc finger protein zpr1</fullName>
    </submittedName>
</protein>
<proteinExistence type="predicted"/>